<dbReference type="Proteomes" id="UP001500218">
    <property type="component" value="Unassembled WGS sequence"/>
</dbReference>
<reference evidence="12 13" key="1">
    <citation type="journal article" date="2019" name="Int. J. Syst. Evol. Microbiol.">
        <title>The Global Catalogue of Microorganisms (GCM) 10K type strain sequencing project: providing services to taxonomists for standard genome sequencing and annotation.</title>
        <authorList>
            <consortium name="The Broad Institute Genomics Platform"/>
            <consortium name="The Broad Institute Genome Sequencing Center for Infectious Disease"/>
            <person name="Wu L."/>
            <person name="Ma J."/>
        </authorList>
    </citation>
    <scope>NUCLEOTIDE SEQUENCE [LARGE SCALE GENOMIC DNA]</scope>
    <source>
        <strain evidence="12 13">JCM 13250</strain>
    </source>
</reference>
<comment type="function">
    <text evidence="6">Catalyzes the glycosylation of 4,4'-diaponeurosporenoate, i.e. the esterification of glucose at the C1'' position with the carboxyl group of 4,4'-diaponeurosporenic acid, to form glycosyl-4,4'-diaponeurosporenoate. This is a step in the biosynthesis of staphyloxanthin, an orange pigment present in most staphylococci strains.</text>
</comment>
<name>A0ABN2M3U9_9ACTN</name>
<comment type="subcellular location">
    <subcellularLocation>
        <location evidence="1">Cell membrane</location>
    </subcellularLocation>
</comment>
<comment type="similarity">
    <text evidence="8">Belongs to the glycosyltransferase 2 family. CrtQ subfamily.</text>
</comment>
<evidence type="ECO:0000256" key="4">
    <source>
        <dbReference type="ARBA" id="ARBA00022679"/>
    </source>
</evidence>
<evidence type="ECO:0000256" key="3">
    <source>
        <dbReference type="ARBA" id="ARBA00022676"/>
    </source>
</evidence>
<dbReference type="PANTHER" id="PTHR43646">
    <property type="entry name" value="GLYCOSYLTRANSFERASE"/>
    <property type="match status" value="1"/>
</dbReference>
<comment type="caution">
    <text evidence="12">The sequence shown here is derived from an EMBL/GenBank/DDBJ whole genome shotgun (WGS) entry which is preliminary data.</text>
</comment>
<evidence type="ECO:0000256" key="10">
    <source>
        <dbReference type="SAM" id="MobiDB-lite"/>
    </source>
</evidence>
<protein>
    <recommendedName>
        <fullName evidence="9">4,4'-diaponeurosporenoate glycosyltransferase</fullName>
    </recommendedName>
</protein>
<dbReference type="InterPro" id="IPR001173">
    <property type="entry name" value="Glyco_trans_2-like"/>
</dbReference>
<feature type="region of interest" description="Disordered" evidence="10">
    <location>
        <begin position="264"/>
        <end position="289"/>
    </location>
</feature>
<evidence type="ECO:0000256" key="2">
    <source>
        <dbReference type="ARBA" id="ARBA00022475"/>
    </source>
</evidence>
<keyword evidence="13" id="KW-1185">Reference proteome</keyword>
<keyword evidence="5" id="KW-0472">Membrane</keyword>
<feature type="domain" description="Glycosyltransferase 2-like" evidence="11">
    <location>
        <begin position="2"/>
        <end position="119"/>
    </location>
</feature>
<dbReference type="EMBL" id="BAAALT010000084">
    <property type="protein sequence ID" value="GAA1806911.1"/>
    <property type="molecule type" value="Genomic_DNA"/>
</dbReference>
<dbReference type="SUPFAM" id="SSF53448">
    <property type="entry name" value="Nucleotide-diphospho-sugar transferases"/>
    <property type="match status" value="1"/>
</dbReference>
<evidence type="ECO:0000256" key="5">
    <source>
        <dbReference type="ARBA" id="ARBA00023136"/>
    </source>
</evidence>
<keyword evidence="2" id="KW-1003">Cell membrane</keyword>
<dbReference type="InterPro" id="IPR029044">
    <property type="entry name" value="Nucleotide-diphossugar_trans"/>
</dbReference>
<evidence type="ECO:0000256" key="7">
    <source>
        <dbReference type="ARBA" id="ARBA00037904"/>
    </source>
</evidence>
<keyword evidence="3" id="KW-0328">Glycosyltransferase</keyword>
<accession>A0ABN2M3U9</accession>
<dbReference type="Gene3D" id="3.90.550.10">
    <property type="entry name" value="Spore Coat Polysaccharide Biosynthesis Protein SpsA, Chain A"/>
    <property type="match status" value="1"/>
</dbReference>
<evidence type="ECO:0000256" key="9">
    <source>
        <dbReference type="ARBA" id="ARBA00040345"/>
    </source>
</evidence>
<evidence type="ECO:0000256" key="1">
    <source>
        <dbReference type="ARBA" id="ARBA00004236"/>
    </source>
</evidence>
<dbReference type="PANTHER" id="PTHR43646:SF2">
    <property type="entry name" value="GLYCOSYLTRANSFERASE 2-LIKE DOMAIN-CONTAINING PROTEIN"/>
    <property type="match status" value="1"/>
</dbReference>
<keyword evidence="4" id="KW-0808">Transferase</keyword>
<evidence type="ECO:0000256" key="6">
    <source>
        <dbReference type="ARBA" id="ARBA00037281"/>
    </source>
</evidence>
<organism evidence="12 13">
    <name type="scientific">Luedemannella flava</name>
    <dbReference type="NCBI Taxonomy" id="349316"/>
    <lineage>
        <taxon>Bacteria</taxon>
        <taxon>Bacillati</taxon>
        <taxon>Actinomycetota</taxon>
        <taxon>Actinomycetes</taxon>
        <taxon>Micromonosporales</taxon>
        <taxon>Micromonosporaceae</taxon>
        <taxon>Luedemannella</taxon>
    </lineage>
</organism>
<evidence type="ECO:0000256" key="8">
    <source>
        <dbReference type="ARBA" id="ARBA00038120"/>
    </source>
</evidence>
<dbReference type="Pfam" id="PF00535">
    <property type="entry name" value="Glycos_transf_2"/>
    <property type="match status" value="1"/>
</dbReference>
<evidence type="ECO:0000313" key="13">
    <source>
        <dbReference type="Proteomes" id="UP001500218"/>
    </source>
</evidence>
<gene>
    <name evidence="12" type="ORF">GCM10009682_31080</name>
</gene>
<proteinExistence type="inferred from homology"/>
<comment type="pathway">
    <text evidence="7">Carotenoid biosynthesis; staphyloxanthin biosynthesis; staphyloxanthin from farnesyl diphosphate: step 4/5.</text>
</comment>
<sequence>MIIPAYNEEAGIAETLRALVHAPDFGPDIEVIVAANGCRDRTADVARGFGVKVVEIEKASKTAAINAAEEVATGWPRIYLDADIALAPQAVRALGEALATPGVHAAVPRPVVDVDHSSWLVRAYYDVNAQLPVFRGRLFGRGVIAISRSVRERFDEFPDIIADDLFLDAVVAADAKREVDVPVRVPAPRSANDLVNRLARAREGNEQFQAWARAEGEPQQLLADPVKGSSSTSWLRDVVLPAPRLWPAAVCYVAMTALAARRRRSPNWTPRAGWGRPESGAPEPAGEVR</sequence>
<evidence type="ECO:0000313" key="12">
    <source>
        <dbReference type="EMBL" id="GAA1806911.1"/>
    </source>
</evidence>
<evidence type="ECO:0000259" key="11">
    <source>
        <dbReference type="Pfam" id="PF00535"/>
    </source>
</evidence>